<gene>
    <name evidence="2" type="ORF">EV666_11045</name>
</gene>
<evidence type="ECO:0000313" key="3">
    <source>
        <dbReference type="Proteomes" id="UP000294881"/>
    </source>
</evidence>
<sequence>MREFPPDRRYAPPAPDGNRGNPQPVNRGADDFQRPALPGGALLDNGQILPEGMMFPPSAPHSPSSSPPPPDPFPTAHDELGRAPQQQIFRTPPWEEQRGPAAGRLQRDMIDGGMEPWARPPGPALPRPAVSIPGRPSLPAAGPADAPRPPASSSQQGAVSSMPAAARPEETRSGGRVRDPVANDRRGRPLEGMIDDLLLD</sequence>
<evidence type="ECO:0000313" key="2">
    <source>
        <dbReference type="EMBL" id="TCO12007.1"/>
    </source>
</evidence>
<feature type="compositionally biased region" description="Basic and acidic residues" evidence="1">
    <location>
        <begin position="1"/>
        <end position="10"/>
    </location>
</feature>
<organism evidence="2 3">
    <name type="scientific">Camelimonas lactis</name>
    <dbReference type="NCBI Taxonomy" id="659006"/>
    <lineage>
        <taxon>Bacteria</taxon>
        <taxon>Pseudomonadati</taxon>
        <taxon>Pseudomonadota</taxon>
        <taxon>Alphaproteobacteria</taxon>
        <taxon>Hyphomicrobiales</taxon>
        <taxon>Chelatococcaceae</taxon>
        <taxon>Camelimonas</taxon>
    </lineage>
</organism>
<protein>
    <submittedName>
        <fullName evidence="2">Uncharacterized protein</fullName>
    </submittedName>
</protein>
<name>A0A4R2GQW5_9HYPH</name>
<dbReference type="EMBL" id="SLWL01000010">
    <property type="protein sequence ID" value="TCO12007.1"/>
    <property type="molecule type" value="Genomic_DNA"/>
</dbReference>
<accession>A0A4R2GQW5</accession>
<proteinExistence type="predicted"/>
<evidence type="ECO:0000256" key="1">
    <source>
        <dbReference type="SAM" id="MobiDB-lite"/>
    </source>
</evidence>
<keyword evidence="3" id="KW-1185">Reference proteome</keyword>
<feature type="region of interest" description="Disordered" evidence="1">
    <location>
        <begin position="1"/>
        <end position="200"/>
    </location>
</feature>
<feature type="compositionally biased region" description="Pro residues" evidence="1">
    <location>
        <begin position="57"/>
        <end position="73"/>
    </location>
</feature>
<reference evidence="2 3" key="1">
    <citation type="submission" date="2019-03" db="EMBL/GenBank/DDBJ databases">
        <title>Genomic Encyclopedia of Type Strains, Phase IV (KMG-IV): sequencing the most valuable type-strain genomes for metagenomic binning, comparative biology and taxonomic classification.</title>
        <authorList>
            <person name="Goeker M."/>
        </authorList>
    </citation>
    <scope>NUCLEOTIDE SEQUENCE [LARGE SCALE GENOMIC DNA]</scope>
    <source>
        <strain evidence="2 3">DSM 22958</strain>
    </source>
</reference>
<dbReference type="AlphaFoldDB" id="A0A4R2GQW5"/>
<comment type="caution">
    <text evidence="2">The sequence shown here is derived from an EMBL/GenBank/DDBJ whole genome shotgun (WGS) entry which is preliminary data.</text>
</comment>
<dbReference type="Proteomes" id="UP000294881">
    <property type="component" value="Unassembled WGS sequence"/>
</dbReference>
<feature type="compositionally biased region" description="Basic and acidic residues" evidence="1">
    <location>
        <begin position="167"/>
        <end position="189"/>
    </location>
</feature>